<dbReference type="OrthoDB" id="2143260at2"/>
<sequence>MSMSDKGKHSAEDLLGKGKEATGKLTDDKSLENEGRADQVKAGLKKAGDQLKDAFHDATDRHHD</sequence>
<feature type="compositionally biased region" description="Basic and acidic residues" evidence="2">
    <location>
        <begin position="46"/>
        <end position="64"/>
    </location>
</feature>
<reference evidence="4 5" key="1">
    <citation type="submission" date="2018-09" db="EMBL/GenBank/DDBJ databases">
        <title>Genome sequencing of strain 2DFW10M-5.</title>
        <authorList>
            <person name="Heo J."/>
            <person name="Kim S.-J."/>
            <person name="Kwon S.-W."/>
        </authorList>
    </citation>
    <scope>NUCLEOTIDE SEQUENCE [LARGE SCALE GENOMIC DNA]</scope>
    <source>
        <strain evidence="4 5">2DFW10M-5</strain>
    </source>
</reference>
<gene>
    <name evidence="4" type="ORF">D7I44_01105</name>
</gene>
<evidence type="ECO:0000256" key="1">
    <source>
        <dbReference type="ARBA" id="ARBA00009129"/>
    </source>
</evidence>
<dbReference type="InterPro" id="IPR008462">
    <property type="entry name" value="CsbD"/>
</dbReference>
<dbReference type="SUPFAM" id="SSF69047">
    <property type="entry name" value="Hypothetical protein YjbJ"/>
    <property type="match status" value="1"/>
</dbReference>
<dbReference type="RefSeq" id="WP_120787798.1">
    <property type="nucleotide sequence ID" value="NZ_CP032624.1"/>
</dbReference>
<evidence type="ECO:0000256" key="2">
    <source>
        <dbReference type="SAM" id="MobiDB-lite"/>
    </source>
</evidence>
<evidence type="ECO:0000259" key="3">
    <source>
        <dbReference type="Pfam" id="PF05532"/>
    </source>
</evidence>
<feature type="compositionally biased region" description="Basic and acidic residues" evidence="2">
    <location>
        <begin position="1"/>
        <end position="39"/>
    </location>
</feature>
<comment type="similarity">
    <text evidence="1">Belongs to the UPF0337 (CsbD) family.</text>
</comment>
<organism evidence="4 5">
    <name type="scientific">Gryllotalpicola protaetiae</name>
    <dbReference type="NCBI Taxonomy" id="2419771"/>
    <lineage>
        <taxon>Bacteria</taxon>
        <taxon>Bacillati</taxon>
        <taxon>Actinomycetota</taxon>
        <taxon>Actinomycetes</taxon>
        <taxon>Micrococcales</taxon>
        <taxon>Microbacteriaceae</taxon>
        <taxon>Gryllotalpicola</taxon>
    </lineage>
</organism>
<accession>A0A387BJC7</accession>
<dbReference type="AlphaFoldDB" id="A0A387BJC7"/>
<dbReference type="InterPro" id="IPR036629">
    <property type="entry name" value="YjbJ_sf"/>
</dbReference>
<keyword evidence="5" id="KW-1185">Reference proteome</keyword>
<proteinExistence type="inferred from homology"/>
<protein>
    <submittedName>
        <fullName evidence="4">CsbD family protein</fullName>
    </submittedName>
</protein>
<evidence type="ECO:0000313" key="4">
    <source>
        <dbReference type="EMBL" id="AYG02264.1"/>
    </source>
</evidence>
<dbReference type="EMBL" id="CP032624">
    <property type="protein sequence ID" value="AYG02264.1"/>
    <property type="molecule type" value="Genomic_DNA"/>
</dbReference>
<feature type="region of interest" description="Disordered" evidence="2">
    <location>
        <begin position="1"/>
        <end position="64"/>
    </location>
</feature>
<name>A0A387BJC7_9MICO</name>
<dbReference type="KEGG" id="gry:D7I44_01105"/>
<dbReference type="Proteomes" id="UP000275069">
    <property type="component" value="Chromosome"/>
</dbReference>
<evidence type="ECO:0000313" key="5">
    <source>
        <dbReference type="Proteomes" id="UP000275069"/>
    </source>
</evidence>
<feature type="domain" description="CsbD-like" evidence="3">
    <location>
        <begin position="5"/>
        <end position="57"/>
    </location>
</feature>
<dbReference type="Pfam" id="PF05532">
    <property type="entry name" value="CsbD"/>
    <property type="match status" value="1"/>
</dbReference>